<evidence type="ECO:0000256" key="9">
    <source>
        <dbReference type="HAMAP-Rule" id="MF_00307"/>
    </source>
</evidence>
<dbReference type="EMBL" id="LT719092">
    <property type="protein sequence ID" value="SJK84893.1"/>
    <property type="molecule type" value="Genomic_DNA"/>
</dbReference>
<comment type="subcellular location">
    <subcellularLocation>
        <location evidence="1 9">Cytoplasm</location>
    </subcellularLocation>
</comment>
<evidence type="ECO:0000256" key="5">
    <source>
        <dbReference type="ARBA" id="ARBA00022490"/>
    </source>
</evidence>
<evidence type="ECO:0000313" key="12">
    <source>
        <dbReference type="EMBL" id="SJK84893.1"/>
    </source>
</evidence>
<dbReference type="InterPro" id="IPR002777">
    <property type="entry name" value="PFD_beta-like"/>
</dbReference>
<sequence>MEGGISNYLQNQVRQAQQIENQIEQIGTQKYQLEVRIKELSKTLEELGKVGEGMPIYRSVGPVLYKVDDKNKLIEELKEQKELSEIRINTIEKQQKALEEKYKEIEEVIKKAYSESKTK</sequence>
<dbReference type="GO" id="GO:0016272">
    <property type="term" value="C:prefoldin complex"/>
    <property type="evidence" value="ECO:0007669"/>
    <property type="project" value="UniProtKB-UniRule"/>
</dbReference>
<dbReference type="AlphaFoldDB" id="A0A1N5UQ58"/>
<organism evidence="11 14">
    <name type="scientific">Cuniculiplasma divulgatum</name>
    <dbReference type="NCBI Taxonomy" id="1673428"/>
    <lineage>
        <taxon>Archaea</taxon>
        <taxon>Methanobacteriati</taxon>
        <taxon>Thermoplasmatota</taxon>
        <taxon>Thermoplasmata</taxon>
        <taxon>Thermoplasmatales</taxon>
        <taxon>Cuniculiplasmataceae</taxon>
        <taxon>Cuniculiplasma</taxon>
    </lineage>
</organism>
<keyword evidence="6 9" id="KW-0143">Chaperone</keyword>
<evidence type="ECO:0000256" key="2">
    <source>
        <dbReference type="ARBA" id="ARBA00008045"/>
    </source>
</evidence>
<dbReference type="NCBIfam" id="TIGR02338">
    <property type="entry name" value="gimC_beta"/>
    <property type="match status" value="1"/>
</dbReference>
<evidence type="ECO:0000313" key="14">
    <source>
        <dbReference type="Proteomes" id="UP000195607"/>
    </source>
</evidence>
<name>A0A1N5UQ58_9ARCH</name>
<evidence type="ECO:0000256" key="7">
    <source>
        <dbReference type="ARBA" id="ARBA00025077"/>
    </source>
</evidence>
<comment type="function">
    <text evidence="7 9">Molecular chaperone capable of stabilizing a range of proteins. Seems to fulfill an ATP-independent, HSP70-like function in archaeal de novo protein folding.</text>
</comment>
<dbReference type="GO" id="GO:0005737">
    <property type="term" value="C:cytoplasm"/>
    <property type="evidence" value="ECO:0007669"/>
    <property type="project" value="UniProtKB-SubCell"/>
</dbReference>
<dbReference type="Proteomes" id="UP000195607">
    <property type="component" value="Chromosome I"/>
</dbReference>
<accession>A0A1N5UQ58</accession>
<evidence type="ECO:0000256" key="3">
    <source>
        <dbReference type="ARBA" id="ARBA00011716"/>
    </source>
</evidence>
<feature type="coiled-coil region" evidence="10">
    <location>
        <begin position="67"/>
        <end position="115"/>
    </location>
</feature>
<dbReference type="RefSeq" id="WP_021790036.1">
    <property type="nucleotide sequence ID" value="NZ_LT671858.1"/>
</dbReference>
<dbReference type="STRING" id="1673428.CPM_1079"/>
<dbReference type="CDD" id="cd23162">
    <property type="entry name" value="Prefoldin_beta_GimC"/>
    <property type="match status" value="1"/>
</dbReference>
<dbReference type="OrthoDB" id="56001at2157"/>
<evidence type="ECO:0000313" key="13">
    <source>
        <dbReference type="Proteomes" id="UP000187822"/>
    </source>
</evidence>
<dbReference type="HAMAP" id="MF_00307">
    <property type="entry name" value="PfdB"/>
    <property type="match status" value="1"/>
</dbReference>
<protein>
    <recommendedName>
        <fullName evidence="4 9">Prefoldin subunit beta</fullName>
    </recommendedName>
    <alternativeName>
        <fullName evidence="8 9">GimC subunit beta</fullName>
    </alternativeName>
</protein>
<gene>
    <name evidence="9" type="primary">pfdB</name>
    <name evidence="12" type="ORF">CPM_1079</name>
    <name evidence="11" type="ORF">CSP5_1075</name>
</gene>
<dbReference type="GeneID" id="41588335"/>
<evidence type="ECO:0000256" key="6">
    <source>
        <dbReference type="ARBA" id="ARBA00023186"/>
    </source>
</evidence>
<reference evidence="11 14" key="1">
    <citation type="submission" date="2016-04" db="EMBL/GenBank/DDBJ databases">
        <authorList>
            <person name="Evans L.H."/>
            <person name="Alamgir A."/>
            <person name="Owens N."/>
            <person name="Weber N.D."/>
            <person name="Virtaneva K."/>
            <person name="Barbian K."/>
            <person name="Babar A."/>
            <person name="Rosenke K."/>
        </authorList>
    </citation>
    <scope>NUCLEOTIDE SEQUENCE [LARGE SCALE GENOMIC DNA]</scope>
    <source>
        <strain evidence="11">S5</strain>
        <strain evidence="14">S5(T) (JCM 30642 \VKM B-2941)</strain>
    </source>
</reference>
<dbReference type="InterPro" id="IPR012713">
    <property type="entry name" value="PfdB"/>
</dbReference>
<dbReference type="EMBL" id="LT671858">
    <property type="protein sequence ID" value="SIM62914.1"/>
    <property type="molecule type" value="Genomic_DNA"/>
</dbReference>
<dbReference type="GO" id="GO:0006457">
    <property type="term" value="P:protein folding"/>
    <property type="evidence" value="ECO:0007669"/>
    <property type="project" value="UniProtKB-UniRule"/>
</dbReference>
<dbReference type="Pfam" id="PF01920">
    <property type="entry name" value="Prefoldin_2"/>
    <property type="match status" value="1"/>
</dbReference>
<proteinExistence type="inferred from homology"/>
<reference evidence="12" key="2">
    <citation type="submission" date="2016-06" db="EMBL/GenBank/DDBJ databases">
        <authorList>
            <person name="Olsen C.W."/>
            <person name="Carey S."/>
            <person name="Hinshaw L."/>
            <person name="Karasin A.I."/>
        </authorList>
    </citation>
    <scope>NUCLEOTIDE SEQUENCE [LARGE SCALE GENOMIC DNA]</scope>
    <source>
        <strain evidence="12">PM4</strain>
    </source>
</reference>
<evidence type="ECO:0000256" key="4">
    <source>
        <dbReference type="ARBA" id="ARBA00016304"/>
    </source>
</evidence>
<keyword evidence="5 9" id="KW-0963">Cytoplasm</keyword>
<dbReference type="SUPFAM" id="SSF46579">
    <property type="entry name" value="Prefoldin"/>
    <property type="match status" value="1"/>
</dbReference>
<dbReference type="Proteomes" id="UP000187822">
    <property type="component" value="Chromosome I"/>
</dbReference>
<comment type="similarity">
    <text evidence="2 9">Belongs to the prefoldin subunit beta family.</text>
</comment>
<dbReference type="InterPro" id="IPR009053">
    <property type="entry name" value="Prefoldin"/>
</dbReference>
<keyword evidence="13" id="KW-1185">Reference proteome</keyword>
<dbReference type="KEGG" id="cdiv:CPM_1079"/>
<dbReference type="GO" id="GO:0051082">
    <property type="term" value="F:unfolded protein binding"/>
    <property type="evidence" value="ECO:0007669"/>
    <property type="project" value="UniProtKB-UniRule"/>
</dbReference>
<evidence type="ECO:0000313" key="11">
    <source>
        <dbReference type="EMBL" id="SIM62914.1"/>
    </source>
</evidence>
<comment type="subunit">
    <text evidence="3 9">Heterohexamer of two alpha and four beta subunits.</text>
</comment>
<evidence type="ECO:0000256" key="10">
    <source>
        <dbReference type="SAM" id="Coils"/>
    </source>
</evidence>
<evidence type="ECO:0000256" key="8">
    <source>
        <dbReference type="ARBA" id="ARBA00033461"/>
    </source>
</evidence>
<dbReference type="Gene3D" id="1.10.287.370">
    <property type="match status" value="1"/>
</dbReference>
<keyword evidence="10" id="KW-0175">Coiled coil</keyword>
<reference evidence="13" key="3">
    <citation type="submission" date="2016-06" db="EMBL/GenBank/DDBJ databases">
        <authorList>
            <person name="Toshchakov V.S."/>
        </authorList>
    </citation>
    <scope>NUCLEOTIDE SEQUENCE [LARGE SCALE GENOMIC DNA]</scope>
    <source>
        <strain>PM4 (JCM 30641</strain>
        <strain evidence="13">\VKM B-2940)</strain>
    </source>
</reference>
<evidence type="ECO:0000256" key="1">
    <source>
        <dbReference type="ARBA" id="ARBA00004496"/>
    </source>
</evidence>